<protein>
    <submittedName>
        <fullName evidence="5">Unannotated protein</fullName>
    </submittedName>
</protein>
<gene>
    <name evidence="5" type="ORF">UFOPK3516_00424</name>
</gene>
<dbReference type="EMBL" id="CAFBMB010000019">
    <property type="protein sequence ID" value="CAB4891682.1"/>
    <property type="molecule type" value="Genomic_DNA"/>
</dbReference>
<dbReference type="PANTHER" id="PTHR30627:SF1">
    <property type="entry name" value="PEPTIDOGLYCAN D,D-TRANSPEPTIDASE FTSI"/>
    <property type="match status" value="1"/>
</dbReference>
<organism evidence="5">
    <name type="scientific">freshwater metagenome</name>
    <dbReference type="NCBI Taxonomy" id="449393"/>
    <lineage>
        <taxon>unclassified sequences</taxon>
        <taxon>metagenomes</taxon>
        <taxon>ecological metagenomes</taxon>
    </lineage>
</organism>
<dbReference type="GO" id="GO:0071555">
    <property type="term" value="P:cell wall organization"/>
    <property type="evidence" value="ECO:0007669"/>
    <property type="project" value="TreeGrafter"/>
</dbReference>
<dbReference type="AlphaFoldDB" id="A0A6J7F5W8"/>
<dbReference type="Gene3D" id="3.40.710.10">
    <property type="entry name" value="DD-peptidase/beta-lactamase superfamily"/>
    <property type="match status" value="1"/>
</dbReference>
<evidence type="ECO:0000256" key="1">
    <source>
        <dbReference type="ARBA" id="ARBA00004370"/>
    </source>
</evidence>
<dbReference type="PANTHER" id="PTHR30627">
    <property type="entry name" value="PEPTIDOGLYCAN D,D-TRANSPEPTIDASE"/>
    <property type="match status" value="1"/>
</dbReference>
<evidence type="ECO:0000256" key="2">
    <source>
        <dbReference type="ARBA" id="ARBA00023136"/>
    </source>
</evidence>
<feature type="domain" description="Penicillin-binding protein transpeptidase" evidence="3">
    <location>
        <begin position="260"/>
        <end position="565"/>
    </location>
</feature>
<dbReference type="SUPFAM" id="SSF56601">
    <property type="entry name" value="beta-lactamase/transpeptidase-like"/>
    <property type="match status" value="1"/>
</dbReference>
<dbReference type="GO" id="GO:0008658">
    <property type="term" value="F:penicillin binding"/>
    <property type="evidence" value="ECO:0007669"/>
    <property type="project" value="InterPro"/>
</dbReference>
<name>A0A6J7F5W8_9ZZZZ</name>
<feature type="domain" description="Penicillin-binding protein dimerisation" evidence="4">
    <location>
        <begin position="55"/>
        <end position="183"/>
    </location>
</feature>
<dbReference type="InterPro" id="IPR005311">
    <property type="entry name" value="PBP_dimer"/>
</dbReference>
<dbReference type="Gene3D" id="3.30.450.330">
    <property type="match status" value="1"/>
</dbReference>
<dbReference type="InterPro" id="IPR036138">
    <property type="entry name" value="PBP_dimer_sf"/>
</dbReference>
<dbReference type="InterPro" id="IPR012338">
    <property type="entry name" value="Beta-lactam/transpept-like"/>
</dbReference>
<evidence type="ECO:0000259" key="3">
    <source>
        <dbReference type="Pfam" id="PF00905"/>
    </source>
</evidence>
<accession>A0A6J7F5W8</accession>
<evidence type="ECO:0000313" key="5">
    <source>
        <dbReference type="EMBL" id="CAB4891682.1"/>
    </source>
</evidence>
<dbReference type="GO" id="GO:0005886">
    <property type="term" value="C:plasma membrane"/>
    <property type="evidence" value="ECO:0007669"/>
    <property type="project" value="TreeGrafter"/>
</dbReference>
<dbReference type="InterPro" id="IPR050515">
    <property type="entry name" value="Beta-lactam/transpept"/>
</dbReference>
<dbReference type="InterPro" id="IPR001460">
    <property type="entry name" value="PCN-bd_Tpept"/>
</dbReference>
<evidence type="ECO:0000259" key="4">
    <source>
        <dbReference type="Pfam" id="PF03717"/>
    </source>
</evidence>
<dbReference type="Gene3D" id="3.90.1310.10">
    <property type="entry name" value="Penicillin-binding protein 2a (Domain 2)"/>
    <property type="match status" value="1"/>
</dbReference>
<dbReference type="Pfam" id="PF03717">
    <property type="entry name" value="PBP_dimer"/>
    <property type="match status" value="1"/>
</dbReference>
<dbReference type="Pfam" id="PF00905">
    <property type="entry name" value="Transpeptidase"/>
    <property type="match status" value="1"/>
</dbReference>
<dbReference type="SUPFAM" id="SSF56519">
    <property type="entry name" value="Penicillin binding protein dimerisation domain"/>
    <property type="match status" value="1"/>
</dbReference>
<proteinExistence type="predicted"/>
<sequence length="588" mass="62668">MKNGKTRRRVAFSLLLVVIITGVFVLRLIDIQVVRAAAYNEASQGKMSIPETVFGIRGDIVDSAGKPLATERMTYDVTVSPRNTQEFTRTTGTGVVTITPQQAAQEIATITNQKPDDIIRIINDALARDSNADFAYVARGVDVDAFKAISALDIPWIYFEQNPARAYPNGAVAGNVLGYVGSDGTPLAGLELGANECVGAVDGSQSYARGADGVRIPGSTVVSQGAKNGGTLKLTIDSDLQWFTQQALSSAAVATNARWGMAVVVEVKTGHLITVVDYPTLDPNNIDGADPANRGSRVFTSPYEPGSTMKTLTAASLVDAGLADSSTQVNSPYFIQFPNGAKFHDWGPHPSNLTLEGVLMWSSNTGIAQLGERLKPEVRYDYLEKFGLGQESAVGFPGESTGLLRSWDAWDNQSYYTMLFGQGLTLTAIQMASAYATLGNGGVREPLSLVENCTASDGTVTLPIKQEAIKVVSPQAARTTLDMMENIVTQGWLGDAALSIPGYRIAAKTGTAEQSDGNGAYSDKFIVSLATVFPSDHPEYAIVMSLDAPDGNSNAPLAPLMNQVIKQIIKTKQVQPSSGEAPVFPLYY</sequence>
<reference evidence="5" key="1">
    <citation type="submission" date="2020-05" db="EMBL/GenBank/DDBJ databases">
        <authorList>
            <person name="Chiriac C."/>
            <person name="Salcher M."/>
            <person name="Ghai R."/>
            <person name="Kavagutti S V."/>
        </authorList>
    </citation>
    <scope>NUCLEOTIDE SEQUENCE</scope>
</reference>
<keyword evidence="2" id="KW-0472">Membrane</keyword>
<comment type="subcellular location">
    <subcellularLocation>
        <location evidence="1">Membrane</location>
    </subcellularLocation>
</comment>